<dbReference type="InterPro" id="IPR006694">
    <property type="entry name" value="Fatty_acid_hydroxylase"/>
</dbReference>
<dbReference type="GO" id="GO:0016020">
    <property type="term" value="C:membrane"/>
    <property type="evidence" value="ECO:0007669"/>
    <property type="project" value="GOC"/>
</dbReference>
<feature type="transmembrane region" description="Helical" evidence="7">
    <location>
        <begin position="36"/>
        <end position="53"/>
    </location>
</feature>
<evidence type="ECO:0000256" key="7">
    <source>
        <dbReference type="SAM" id="Phobius"/>
    </source>
</evidence>
<reference evidence="10" key="1">
    <citation type="submission" date="2016-07" db="EMBL/GenBank/DDBJ databases">
        <authorList>
            <person name="Florea S."/>
            <person name="Webb J.S."/>
            <person name="Jaromczyk J."/>
            <person name="Schardl C.L."/>
        </authorList>
    </citation>
    <scope>NUCLEOTIDE SEQUENCE [LARGE SCALE GENOMIC DNA]</scope>
    <source>
        <strain evidence="10">1YdBTEX2</strain>
    </source>
</reference>
<dbReference type="GO" id="GO:0050479">
    <property type="term" value="F:glyceryl-ether monooxygenase activity"/>
    <property type="evidence" value="ECO:0007669"/>
    <property type="project" value="TreeGrafter"/>
</dbReference>
<sequence>MSSISRFAIRRLSYPLVFGGCAAFMVWALYAGMPYWPTSPLVAAVGLLAIAALEHLLPFRQEWLEDHQDTQTDLLHLLVNLSVIQFTAEIVAKLGDAVPASMRLFPSESPLWLQLLLVVVVLDLSLYSIHRISHQVPWLWRFHMVHHSAERLYWMNGERRHPLHAALMAGPGLVVLLASGAPSAVVATWFGILSVHLAFQHSNLDYRVGWLRHVFGVAEIHRWHHKRDFEDAQVNFGEFLMVWDRLFGTFYDSAGKLGEAEVGLHEQGFPQGYLEQLVVPFGKATLPQINRDDT</sequence>
<comment type="subcellular location">
    <subcellularLocation>
        <location evidence="1">Endomembrane system</location>
        <topology evidence="1">Multi-pass membrane protein</topology>
    </subcellularLocation>
</comment>
<proteinExistence type="predicted"/>
<dbReference type="GO" id="GO:0005506">
    <property type="term" value="F:iron ion binding"/>
    <property type="evidence" value="ECO:0007669"/>
    <property type="project" value="InterPro"/>
</dbReference>
<evidence type="ECO:0000313" key="9">
    <source>
        <dbReference type="EMBL" id="SBW84790.1"/>
    </source>
</evidence>
<organism evidence="9 10">
    <name type="scientific">Pseudomonas veronii 1YdBTEX2</name>
    <dbReference type="NCBI Taxonomy" id="1295141"/>
    <lineage>
        <taxon>Bacteria</taxon>
        <taxon>Pseudomonadati</taxon>
        <taxon>Pseudomonadota</taxon>
        <taxon>Gammaproteobacteria</taxon>
        <taxon>Pseudomonadales</taxon>
        <taxon>Pseudomonadaceae</taxon>
        <taxon>Pseudomonas</taxon>
    </lineage>
</organism>
<feature type="transmembrane region" description="Helical" evidence="7">
    <location>
        <begin position="165"/>
        <end position="192"/>
    </location>
</feature>
<protein>
    <submittedName>
        <fullName evidence="9">Sterol desaturase</fullName>
    </submittedName>
</protein>
<evidence type="ECO:0000256" key="1">
    <source>
        <dbReference type="ARBA" id="ARBA00004127"/>
    </source>
</evidence>
<dbReference type="PANTHER" id="PTHR21624">
    <property type="entry name" value="STEROL DESATURASE-RELATED PROTEIN"/>
    <property type="match status" value="1"/>
</dbReference>
<feature type="domain" description="Fatty acid hydroxylase" evidence="8">
    <location>
        <begin position="116"/>
        <end position="249"/>
    </location>
</feature>
<dbReference type="GO" id="GO:0008610">
    <property type="term" value="P:lipid biosynthetic process"/>
    <property type="evidence" value="ECO:0007669"/>
    <property type="project" value="InterPro"/>
</dbReference>
<dbReference type="RefSeq" id="WP_017849250.1">
    <property type="nucleotide sequence ID" value="NZ_AOUH01000041.1"/>
</dbReference>
<dbReference type="EMBL" id="LT599584">
    <property type="protein sequence ID" value="SBW84790.1"/>
    <property type="molecule type" value="Genomic_DNA"/>
</dbReference>
<dbReference type="GO" id="GO:0006643">
    <property type="term" value="P:membrane lipid metabolic process"/>
    <property type="evidence" value="ECO:0007669"/>
    <property type="project" value="TreeGrafter"/>
</dbReference>
<dbReference type="AlphaFoldDB" id="A0A1D3K903"/>
<gene>
    <name evidence="9" type="ORF">PVE_R2G0765</name>
</gene>
<feature type="transmembrane region" description="Helical" evidence="7">
    <location>
        <begin position="111"/>
        <end position="129"/>
    </location>
</feature>
<dbReference type="InterPro" id="IPR051689">
    <property type="entry name" value="Sterol_desaturase/TMEM195"/>
</dbReference>
<dbReference type="PANTHER" id="PTHR21624:SF1">
    <property type="entry name" value="ALKYLGLYCEROL MONOOXYGENASE"/>
    <property type="match status" value="1"/>
</dbReference>
<evidence type="ECO:0000256" key="4">
    <source>
        <dbReference type="ARBA" id="ARBA00023002"/>
    </source>
</evidence>
<accession>A0A1D3K903</accession>
<dbReference type="Pfam" id="PF04116">
    <property type="entry name" value="FA_hydroxylase"/>
    <property type="match status" value="1"/>
</dbReference>
<keyword evidence="4" id="KW-0560">Oxidoreductase</keyword>
<keyword evidence="2 7" id="KW-0812">Transmembrane</keyword>
<evidence type="ECO:0000313" key="10">
    <source>
        <dbReference type="Proteomes" id="UP000245431"/>
    </source>
</evidence>
<evidence type="ECO:0000256" key="5">
    <source>
        <dbReference type="ARBA" id="ARBA00023098"/>
    </source>
</evidence>
<evidence type="ECO:0000256" key="2">
    <source>
        <dbReference type="ARBA" id="ARBA00022692"/>
    </source>
</evidence>
<dbReference type="Proteomes" id="UP000245431">
    <property type="component" value="Chromosome PVE_r2"/>
</dbReference>
<evidence type="ECO:0000256" key="3">
    <source>
        <dbReference type="ARBA" id="ARBA00022989"/>
    </source>
</evidence>
<keyword evidence="5" id="KW-0443">Lipid metabolism</keyword>
<keyword evidence="3 7" id="KW-1133">Transmembrane helix</keyword>
<keyword evidence="6 7" id="KW-0472">Membrane</keyword>
<dbReference type="GO" id="GO:0012505">
    <property type="term" value="C:endomembrane system"/>
    <property type="evidence" value="ECO:0007669"/>
    <property type="project" value="UniProtKB-SubCell"/>
</dbReference>
<evidence type="ECO:0000256" key="6">
    <source>
        <dbReference type="ARBA" id="ARBA00023136"/>
    </source>
</evidence>
<evidence type="ECO:0000259" key="8">
    <source>
        <dbReference type="Pfam" id="PF04116"/>
    </source>
</evidence>
<name>A0A1D3K903_PSEVE</name>
<feature type="transmembrane region" description="Helical" evidence="7">
    <location>
        <begin position="12"/>
        <end position="30"/>
    </location>
</feature>